<organism evidence="1 2">
    <name type="scientific">Alteromonas halophila</name>
    <dbReference type="NCBI Taxonomy" id="516698"/>
    <lineage>
        <taxon>Bacteria</taxon>
        <taxon>Pseudomonadati</taxon>
        <taxon>Pseudomonadota</taxon>
        <taxon>Gammaproteobacteria</taxon>
        <taxon>Alteromonadales</taxon>
        <taxon>Alteromonadaceae</taxon>
        <taxon>Alteromonas/Salinimonas group</taxon>
        <taxon>Alteromonas</taxon>
    </lineage>
</organism>
<dbReference type="InterPro" id="IPR047727">
    <property type="entry name" value="Sce7725-like"/>
</dbReference>
<keyword evidence="2" id="KW-1185">Reference proteome</keyword>
<evidence type="ECO:0000313" key="2">
    <source>
        <dbReference type="Proteomes" id="UP000631300"/>
    </source>
</evidence>
<evidence type="ECO:0000313" key="1">
    <source>
        <dbReference type="EMBL" id="GGW72578.1"/>
    </source>
</evidence>
<proteinExistence type="predicted"/>
<dbReference type="NCBIfam" id="NF033831">
    <property type="entry name" value="sce7725_fam"/>
    <property type="match status" value="1"/>
</dbReference>
<comment type="caution">
    <text evidence="1">The sequence shown here is derived from an EMBL/GenBank/DDBJ whole genome shotgun (WGS) entry which is preliminary data.</text>
</comment>
<reference evidence="1" key="2">
    <citation type="submission" date="2020-09" db="EMBL/GenBank/DDBJ databases">
        <authorList>
            <person name="Sun Q."/>
            <person name="Kim S."/>
        </authorList>
    </citation>
    <scope>NUCLEOTIDE SEQUENCE</scope>
    <source>
        <strain evidence="1">KCTC 22164</strain>
    </source>
</reference>
<dbReference type="Proteomes" id="UP000631300">
    <property type="component" value="Unassembled WGS sequence"/>
</dbReference>
<reference evidence="1" key="1">
    <citation type="journal article" date="2014" name="Int. J. Syst. Evol. Microbiol.">
        <title>Complete genome sequence of Corynebacterium casei LMG S-19264T (=DSM 44701T), isolated from a smear-ripened cheese.</title>
        <authorList>
            <consortium name="US DOE Joint Genome Institute (JGI-PGF)"/>
            <person name="Walter F."/>
            <person name="Albersmeier A."/>
            <person name="Kalinowski J."/>
            <person name="Ruckert C."/>
        </authorList>
    </citation>
    <scope>NUCLEOTIDE SEQUENCE</scope>
    <source>
        <strain evidence="1">KCTC 22164</strain>
    </source>
</reference>
<accession>A0A918JBF6</accession>
<protein>
    <submittedName>
        <fullName evidence="1">Uncharacterized protein</fullName>
    </submittedName>
</protein>
<dbReference type="RefSeq" id="WP_229804947.1">
    <property type="nucleotide sequence ID" value="NZ_BMXP01000001.1"/>
</dbReference>
<dbReference type="AlphaFoldDB" id="A0A918JBF6"/>
<dbReference type="EMBL" id="BMXP01000001">
    <property type="protein sequence ID" value="GGW72578.1"/>
    <property type="molecule type" value="Genomic_DNA"/>
</dbReference>
<gene>
    <name evidence="1" type="ORF">GCM10007391_00020</name>
</gene>
<sequence length="316" mass="35501">MAMYYPYFRGKQNELITIRNNAELMAQANFVPIIEPVKETLNGLKRALEAVVEAGGKAVVIVNPFHGDYSGNGDSLTQLLADHFEDEDGVSAGILLTGDMSLVEATSCCQTHENHALTLIHSGFSNAKALSQALGDKLNDITHCFYDDKAGKLYQKYFFSATTKILIRDGFEKRKNREHPDVEFFSDLHATYSMENMQGFGDFLIVGDEYSESGGPAYAVAIHLTFIDDEQDDAMFVYHFISDRQDTPQDPAGKFLEALNKLIHKLDEPDSKILATNAIAEFRDFHTRKHFPGLGYVKKLSMQHHIEVLADYFKDK</sequence>
<name>A0A918JBF6_9ALTE</name>